<gene>
    <name evidence="4" type="ORF">OP10G_0699</name>
</gene>
<dbReference type="PANTHER" id="PTHR43673:SF10">
    <property type="entry name" value="NADH DEHYDROGENASE_NAD(P)H NITROREDUCTASE XCC3605-RELATED"/>
    <property type="match status" value="1"/>
</dbReference>
<comment type="similarity">
    <text evidence="1">Belongs to the nitroreductase family.</text>
</comment>
<dbReference type="SUPFAM" id="SSF55469">
    <property type="entry name" value="FMN-dependent nitroreductase-like"/>
    <property type="match status" value="1"/>
</dbReference>
<name>A0A068NKY7_FIMGI</name>
<evidence type="ECO:0000313" key="5">
    <source>
        <dbReference type="Proteomes" id="UP000027982"/>
    </source>
</evidence>
<dbReference type="Proteomes" id="UP000027982">
    <property type="component" value="Chromosome"/>
</dbReference>
<organism evidence="4 5">
    <name type="scientific">Fimbriimonas ginsengisoli Gsoil 348</name>
    <dbReference type="NCBI Taxonomy" id="661478"/>
    <lineage>
        <taxon>Bacteria</taxon>
        <taxon>Bacillati</taxon>
        <taxon>Armatimonadota</taxon>
        <taxon>Fimbriimonadia</taxon>
        <taxon>Fimbriimonadales</taxon>
        <taxon>Fimbriimonadaceae</taxon>
        <taxon>Fimbriimonas</taxon>
    </lineage>
</organism>
<accession>A0A068NKY7</accession>
<feature type="domain" description="Nitroreductase" evidence="3">
    <location>
        <begin position="15"/>
        <end position="185"/>
    </location>
</feature>
<dbReference type="STRING" id="661478.OP10G_0699"/>
<dbReference type="CDD" id="cd03370">
    <property type="entry name" value="nitroreductase"/>
    <property type="match status" value="1"/>
</dbReference>
<evidence type="ECO:0000313" key="4">
    <source>
        <dbReference type="EMBL" id="AIE84067.1"/>
    </source>
</evidence>
<dbReference type="InterPro" id="IPR000415">
    <property type="entry name" value="Nitroreductase-like"/>
</dbReference>
<dbReference type="Gene3D" id="3.40.109.10">
    <property type="entry name" value="NADH Oxidase"/>
    <property type="match status" value="1"/>
</dbReference>
<dbReference type="InterPro" id="IPR029479">
    <property type="entry name" value="Nitroreductase"/>
</dbReference>
<dbReference type="GO" id="GO:0016491">
    <property type="term" value="F:oxidoreductase activity"/>
    <property type="evidence" value="ECO:0007669"/>
    <property type="project" value="UniProtKB-KW"/>
</dbReference>
<dbReference type="eggNOG" id="COG0778">
    <property type="taxonomic scope" value="Bacteria"/>
</dbReference>
<sequence length="205" mass="22352">MIDTKKLNTTADAMRSRVSIRRYTDAPVPQEDVLEAIELAGNAPSAFNLQPWRFHVVRDSETKSRLQAAAMNQAQVGAAPVLLVLTSDMEDVMANLEDVLHPGLPEEKRVGTKGYLESMFGGLTVQQRAEWGRNQTNIALGYLLVALESMGYGSSPMLGFDADAVRAVLGLPQHVEIVALVSIGHPAEEGFPKHRHPVETILRAA</sequence>
<evidence type="ECO:0000256" key="2">
    <source>
        <dbReference type="ARBA" id="ARBA00023002"/>
    </source>
</evidence>
<protein>
    <submittedName>
        <fullName evidence="4">NADH dehydrogenase</fullName>
    </submittedName>
</protein>
<dbReference type="RefSeq" id="WP_038472439.1">
    <property type="nucleotide sequence ID" value="NZ_CP007139.1"/>
</dbReference>
<evidence type="ECO:0000256" key="1">
    <source>
        <dbReference type="ARBA" id="ARBA00007118"/>
    </source>
</evidence>
<dbReference type="OrthoDB" id="9782629at2"/>
<keyword evidence="2" id="KW-0560">Oxidoreductase</keyword>
<dbReference type="HOGENOM" id="CLU_070764_7_1_0"/>
<dbReference type="Pfam" id="PF00881">
    <property type="entry name" value="Nitroreductase"/>
    <property type="match status" value="1"/>
</dbReference>
<dbReference type="PANTHER" id="PTHR43673">
    <property type="entry name" value="NAD(P)H NITROREDUCTASE YDGI-RELATED"/>
    <property type="match status" value="1"/>
</dbReference>
<dbReference type="AlphaFoldDB" id="A0A068NKY7"/>
<reference evidence="4 5" key="1">
    <citation type="journal article" date="2014" name="PLoS ONE">
        <title>The first complete genome sequence of the class fimbriimonadia in the phylum armatimonadetes.</title>
        <authorList>
            <person name="Hu Z.Y."/>
            <person name="Wang Y.Z."/>
            <person name="Im W.T."/>
            <person name="Wang S.Y."/>
            <person name="Zhao G.P."/>
            <person name="Zheng H.J."/>
            <person name="Quan Z.X."/>
        </authorList>
    </citation>
    <scope>NUCLEOTIDE SEQUENCE [LARGE SCALE GENOMIC DNA]</scope>
    <source>
        <strain evidence="4">Gsoil 348</strain>
    </source>
</reference>
<proteinExistence type="inferred from homology"/>
<evidence type="ECO:0000259" key="3">
    <source>
        <dbReference type="Pfam" id="PF00881"/>
    </source>
</evidence>
<keyword evidence="5" id="KW-1185">Reference proteome</keyword>
<dbReference type="EMBL" id="CP007139">
    <property type="protein sequence ID" value="AIE84067.1"/>
    <property type="molecule type" value="Genomic_DNA"/>
</dbReference>
<dbReference type="KEGG" id="fgi:OP10G_0699"/>